<accession>A0A164DSV7</accession>
<keyword evidence="3" id="KW-0456">Lyase</keyword>
<keyword evidence="6" id="KW-1185">Reference proteome</keyword>
<comment type="caution">
    <text evidence="5">The sequence shown here is derived from an EMBL/GenBank/DDBJ whole genome shotgun (WGS) entry which is preliminary data.</text>
</comment>
<dbReference type="InterPro" id="IPR003817">
    <property type="entry name" value="PS_Dcarbxylase"/>
</dbReference>
<gene>
    <name evidence="5" type="ORF">A4G28_27160</name>
</gene>
<keyword evidence="4" id="KW-0670">Pyruvate</keyword>
<evidence type="ECO:0000313" key="6">
    <source>
        <dbReference type="Proteomes" id="UP000077342"/>
    </source>
</evidence>
<sequence>MHGPDSILTQLRDVLEKQDGLASRLERSLLKARDSAQAQLKPDLYEALDWPSSIDEYQDYLRAFIRWVPRQTDQKAWQKQEHGQRQAKEVSDRTAHFYFLVDQAVEGSAPQASDAFRGWMTDFTGQWGSFLDTAESFSPEILQSFIDHAPEYRLEESLVNGVPNMPSGWLTFNQFIARELNGGLRPIAEPATNKVVTSPADCIFQHAYDIDDDSNIPATTIKNTHKYGNIKQLIEGSDYAQSFAGGTFVHYMLPPSAYHRFHLPVSGVVREPFQVSGKVFMQVTLGNGAFQSSDSATSGYEFTQNRGVVTLDTSESAYGDIGVVAIVPVGMAHVSSVMLTAVAGKHMAKGEEFGYFQFGGSDIIVLFQPGANPEIDNSKGYRLVGTPIARCAHPKS</sequence>
<evidence type="ECO:0000313" key="5">
    <source>
        <dbReference type="EMBL" id="KZS66472.1"/>
    </source>
</evidence>
<evidence type="ECO:0000256" key="3">
    <source>
        <dbReference type="ARBA" id="ARBA00023239"/>
    </source>
</evidence>
<dbReference type="PANTHER" id="PTHR10067">
    <property type="entry name" value="PHOSPHATIDYLSERINE DECARBOXYLASE"/>
    <property type="match status" value="1"/>
</dbReference>
<evidence type="ECO:0000256" key="4">
    <source>
        <dbReference type="ARBA" id="ARBA00023317"/>
    </source>
</evidence>
<keyword evidence="1" id="KW-0210">Decarboxylase</keyword>
<evidence type="ECO:0000256" key="2">
    <source>
        <dbReference type="ARBA" id="ARBA00023145"/>
    </source>
</evidence>
<dbReference type="GO" id="GO:0008654">
    <property type="term" value="P:phospholipid biosynthetic process"/>
    <property type="evidence" value="ECO:0007669"/>
    <property type="project" value="InterPro"/>
</dbReference>
<dbReference type="RefSeq" id="WP_075509579.1">
    <property type="nucleotide sequence ID" value="NZ_CP089224.1"/>
</dbReference>
<dbReference type="GO" id="GO:0004609">
    <property type="term" value="F:phosphatidylserine decarboxylase activity"/>
    <property type="evidence" value="ECO:0007669"/>
    <property type="project" value="InterPro"/>
</dbReference>
<dbReference type="EMBL" id="LWCI01000047">
    <property type="protein sequence ID" value="KZS66472.1"/>
    <property type="molecule type" value="Genomic_DNA"/>
</dbReference>
<dbReference type="PANTHER" id="PTHR10067:SF13">
    <property type="entry name" value="PHOSPHATIDYLSERINE DECARBOXYLASE"/>
    <property type="match status" value="1"/>
</dbReference>
<organism evidence="5 6">
    <name type="scientific">Mycobacterium ostraviense</name>
    <dbReference type="NCBI Taxonomy" id="2738409"/>
    <lineage>
        <taxon>Bacteria</taxon>
        <taxon>Bacillati</taxon>
        <taxon>Actinomycetota</taxon>
        <taxon>Actinomycetes</taxon>
        <taxon>Mycobacteriales</taxon>
        <taxon>Mycobacteriaceae</taxon>
        <taxon>Mycobacterium</taxon>
    </lineage>
</organism>
<proteinExistence type="predicted"/>
<reference evidence="6" key="1">
    <citation type="submission" date="2016-04" db="EMBL/GenBank/DDBJ databases">
        <authorList>
            <person name="Strapagiel D."/>
            <person name="Borowka P."/>
            <person name="Marciniak B."/>
            <person name="Bakula Z."/>
            <person name="Van Ingen J."/>
            <person name="Safianowska A."/>
            <person name="Dziadek J."/>
            <person name="Jagielski T."/>
        </authorList>
    </citation>
    <scope>NUCLEOTIDE SEQUENCE [LARGE SCALE GENOMIC DNA]</scope>
    <source>
        <strain evidence="6">1010001458</strain>
    </source>
</reference>
<dbReference type="Pfam" id="PF02666">
    <property type="entry name" value="PS_Dcarbxylase"/>
    <property type="match status" value="1"/>
</dbReference>
<dbReference type="AlphaFoldDB" id="A0A164DSV7"/>
<dbReference type="Proteomes" id="UP000077342">
    <property type="component" value="Unassembled WGS sequence"/>
</dbReference>
<keyword evidence="2" id="KW-0865">Zymogen</keyword>
<name>A0A164DSV7_9MYCO</name>
<evidence type="ECO:0000256" key="1">
    <source>
        <dbReference type="ARBA" id="ARBA00022793"/>
    </source>
</evidence>
<protein>
    <submittedName>
        <fullName evidence="5">Phosphatidylserine decarboxylase</fullName>
    </submittedName>
</protein>